<feature type="transmembrane region" description="Helical" evidence="1">
    <location>
        <begin position="106"/>
        <end position="127"/>
    </location>
</feature>
<reference evidence="2 3" key="1">
    <citation type="submission" date="2019-02" db="EMBL/GenBank/DDBJ databases">
        <authorList>
            <consortium name="Pathogen Informatics"/>
        </authorList>
    </citation>
    <scope>NUCLEOTIDE SEQUENCE [LARGE SCALE GENOMIC DNA]</scope>
    <source>
        <strain evidence="2 3">3012STDY6756504</strain>
    </source>
</reference>
<dbReference type="AlphaFoldDB" id="A0A4U8W3J4"/>
<organism evidence="2 3">
    <name type="scientific">Nocardia cyriacigeorgica</name>
    <dbReference type="NCBI Taxonomy" id="135487"/>
    <lineage>
        <taxon>Bacteria</taxon>
        <taxon>Bacillati</taxon>
        <taxon>Actinomycetota</taxon>
        <taxon>Actinomycetes</taxon>
        <taxon>Mycobacteriales</taxon>
        <taxon>Nocardiaceae</taxon>
        <taxon>Nocardia</taxon>
    </lineage>
</organism>
<name>A0A4U8W3J4_9NOCA</name>
<feature type="transmembrane region" description="Helical" evidence="1">
    <location>
        <begin position="21"/>
        <end position="42"/>
    </location>
</feature>
<proteinExistence type="predicted"/>
<accession>A0A4U8W3J4</accession>
<evidence type="ECO:0008006" key="4">
    <source>
        <dbReference type="Google" id="ProtNLM"/>
    </source>
</evidence>
<evidence type="ECO:0000256" key="1">
    <source>
        <dbReference type="SAM" id="Phobius"/>
    </source>
</evidence>
<evidence type="ECO:0000313" key="3">
    <source>
        <dbReference type="Proteomes" id="UP000290439"/>
    </source>
</evidence>
<keyword evidence="1" id="KW-0472">Membrane</keyword>
<feature type="transmembrane region" description="Helical" evidence="1">
    <location>
        <begin position="54"/>
        <end position="75"/>
    </location>
</feature>
<keyword evidence="1" id="KW-1133">Transmembrane helix</keyword>
<gene>
    <name evidence="2" type="ORF">NCTC10797_00288</name>
</gene>
<protein>
    <recommendedName>
        <fullName evidence="4">Integral membrane protein</fullName>
    </recommendedName>
</protein>
<dbReference type="RefSeq" id="WP_130915676.1">
    <property type="nucleotide sequence ID" value="NZ_JADLPK010000008.1"/>
</dbReference>
<evidence type="ECO:0000313" key="2">
    <source>
        <dbReference type="EMBL" id="VFA96537.1"/>
    </source>
</evidence>
<sequence length="142" mass="14400">MSTVLEADAERAAADSLRLALRWDGWGTGIFGAALLAGAVALRDPLGLPTAWSIPFGVAMVGGGLALLLIAGYPVISARHAAAVVAVNGASAVAMTVLAFSGLIDLTVAGVVFLLVGAVIVAVFAVVECRGLRRAGRYARTR</sequence>
<keyword evidence="1" id="KW-0812">Transmembrane</keyword>
<feature type="transmembrane region" description="Helical" evidence="1">
    <location>
        <begin position="82"/>
        <end position="100"/>
    </location>
</feature>
<dbReference type="Proteomes" id="UP000290439">
    <property type="component" value="Chromosome"/>
</dbReference>
<dbReference type="EMBL" id="LR215973">
    <property type="protein sequence ID" value="VFA96537.1"/>
    <property type="molecule type" value="Genomic_DNA"/>
</dbReference>